<dbReference type="Gene3D" id="2.10.230.10">
    <property type="entry name" value="Heat shock protein DnaJ, cysteine-rich domain"/>
    <property type="match status" value="1"/>
</dbReference>
<evidence type="ECO:0000313" key="2">
    <source>
        <dbReference type="Proteomes" id="UP000054783"/>
    </source>
</evidence>
<evidence type="ECO:0000313" key="1">
    <source>
        <dbReference type="EMBL" id="KRX78361.1"/>
    </source>
</evidence>
<keyword evidence="2" id="KW-1185">Reference proteome</keyword>
<sequence length="35" mass="3903">MKVVTRQIGLGMIQQMQHVCPECRGSGEEGTRGER</sequence>
<name>A0A0V0WRT9_9BILA</name>
<dbReference type="AlphaFoldDB" id="A0A0V0WRT9"/>
<comment type="caution">
    <text evidence="1">The sequence shown here is derived from an EMBL/GenBank/DDBJ whole genome shotgun (WGS) entry which is preliminary data.</text>
</comment>
<protein>
    <submittedName>
        <fullName evidence="1">Chaperone protein dnaJ 3</fullName>
    </submittedName>
</protein>
<dbReference type="Proteomes" id="UP000054783">
    <property type="component" value="Unassembled WGS sequence"/>
</dbReference>
<proteinExistence type="predicted"/>
<accession>A0A0V0WRT9</accession>
<reference evidence="1 2" key="1">
    <citation type="submission" date="2015-01" db="EMBL/GenBank/DDBJ databases">
        <title>Evolution of Trichinella species and genotypes.</title>
        <authorList>
            <person name="Korhonen P.K."/>
            <person name="Edoardo P."/>
            <person name="Giuseppe L.R."/>
            <person name="Gasser R.B."/>
        </authorList>
    </citation>
    <scope>NUCLEOTIDE SEQUENCE [LARGE SCALE GENOMIC DNA]</scope>
    <source>
        <strain evidence="1">ISS2496</strain>
    </source>
</reference>
<organism evidence="1 2">
    <name type="scientific">Trichinella patagoniensis</name>
    <dbReference type="NCBI Taxonomy" id="990121"/>
    <lineage>
        <taxon>Eukaryota</taxon>
        <taxon>Metazoa</taxon>
        <taxon>Ecdysozoa</taxon>
        <taxon>Nematoda</taxon>
        <taxon>Enoplea</taxon>
        <taxon>Dorylaimia</taxon>
        <taxon>Trichinellida</taxon>
        <taxon>Trichinellidae</taxon>
        <taxon>Trichinella</taxon>
    </lineage>
</organism>
<dbReference type="STRING" id="990121.A0A0V0WRT9"/>
<gene>
    <name evidence="1" type="primary">ATJ3</name>
    <name evidence="1" type="ORF">T12_5175</name>
</gene>
<dbReference type="EMBL" id="JYDQ01005492">
    <property type="protein sequence ID" value="KRX78361.1"/>
    <property type="molecule type" value="Genomic_DNA"/>
</dbReference>